<dbReference type="InterPro" id="IPR006680">
    <property type="entry name" value="Amidohydro-rel"/>
</dbReference>
<feature type="domain" description="Amidohydrolase-related" evidence="1">
    <location>
        <begin position="47"/>
        <end position="398"/>
    </location>
</feature>
<evidence type="ECO:0000313" key="3">
    <source>
        <dbReference type="EMBL" id="CAK9069153.1"/>
    </source>
</evidence>
<dbReference type="Gene3D" id="3.20.20.140">
    <property type="entry name" value="Metal-dependent hydrolases"/>
    <property type="match status" value="1"/>
</dbReference>
<protein>
    <submittedName>
        <fullName evidence="3">Ribose import binding protein RbsB</fullName>
    </submittedName>
</protein>
<accession>A0ABP0P0J3</accession>
<feature type="domain" description="Periplasmic binding protein" evidence="2">
    <location>
        <begin position="441"/>
        <end position="700"/>
    </location>
</feature>
<gene>
    <name evidence="3" type="ORF">SCF082_LOCUS34692</name>
</gene>
<evidence type="ECO:0000259" key="1">
    <source>
        <dbReference type="Pfam" id="PF01979"/>
    </source>
</evidence>
<dbReference type="InterPro" id="IPR011059">
    <property type="entry name" value="Metal-dep_hydrolase_composite"/>
</dbReference>
<dbReference type="PANTHER" id="PTHR43135">
    <property type="entry name" value="ALPHA-D-RIBOSE 1-METHYLPHOSPHONATE 5-TRIPHOSPHATE DIPHOSPHATASE"/>
    <property type="match status" value="1"/>
</dbReference>
<dbReference type="InterPro" id="IPR051781">
    <property type="entry name" value="Metallo-dep_Hydrolase"/>
</dbReference>
<dbReference type="InterPro" id="IPR028082">
    <property type="entry name" value="Peripla_BP_I"/>
</dbReference>
<comment type="caution">
    <text evidence="3">The sequence shown here is derived from an EMBL/GenBank/DDBJ whole genome shotgun (WGS) entry which is preliminary data.</text>
</comment>
<proteinExistence type="predicted"/>
<organism evidence="3 4">
    <name type="scientific">Durusdinium trenchii</name>
    <dbReference type="NCBI Taxonomy" id="1381693"/>
    <lineage>
        <taxon>Eukaryota</taxon>
        <taxon>Sar</taxon>
        <taxon>Alveolata</taxon>
        <taxon>Dinophyceae</taxon>
        <taxon>Suessiales</taxon>
        <taxon>Symbiodiniaceae</taxon>
        <taxon>Durusdinium</taxon>
    </lineage>
</organism>
<sequence length="762" mass="82204">MIWDGAAEAAFPGTVVVEGNRIEKVIEGTDLPSGLSENTIDGTGMSLMPGMVEGHCHPSFTGISEPPELGQLCPEEHMLLTAQNLRLLLSHGFTSIFEAASAKPMLGVTARNAIESGLIDGPRMMAGSPEVTTTAGLGDERKRHMYQESFGLVADGPDEMRRVARECVRDGVDVMKINISGDEFVSHARAEITPTEDEELAAFVKVAHAFDKMVAAHARSSQSVKMAVRHGVDCIYHCDFADEEALDMLEGAKDRIFVGPAFGLVHNSTREGDVVGLTKEVAESMGLFRKFEATCATYHEIRKRGVRVVVGGDYGFSVTPMGQNARDIEHFVRYFGYSPVEALRCATKVGAELMGRSDELGQVREGYLADLLLVRGDVVSDVSLLQKQDNLAMIMKDGVAWKDPRAAVADYDGVPRTFLWNPGSVDIFDAAEFKKEGPYVIGFSNASISNPWRVAMLHGIEAAAERHSDKIERFIITDANDDPSKQAADVQDLIAQGVDILLISPATAEALDPAVRRAKRQGIPVVLVDRQVTSDENYITFVTASDQALGRISAQWLAEKLGGKGKVVMLGGLAGASPAENRIKAALEVFNQFPEIEVLETQYTSWSPANGKTIMSALIQKYGDEIAGVWADSGLQGSGSIEAFLAAGYEAGKIPPHTGGDFNAMYQLSVQNDVPMIGIDYPPAMGAKGFEVLFDVLDGKGIPRRIEVNQQVVVSEGHETPSVKADVFTADYALMDKPGSVIMSSGVGDDYDPATFSADYPK</sequence>
<dbReference type="SUPFAM" id="SSF51338">
    <property type="entry name" value="Composite domain of metallo-dependent hydrolases"/>
    <property type="match status" value="1"/>
</dbReference>
<dbReference type="SUPFAM" id="SSF53822">
    <property type="entry name" value="Periplasmic binding protein-like I"/>
    <property type="match status" value="1"/>
</dbReference>
<dbReference type="Gene3D" id="3.40.50.2300">
    <property type="match status" value="2"/>
</dbReference>
<dbReference type="EMBL" id="CAXAMM010032057">
    <property type="protein sequence ID" value="CAK9069153.1"/>
    <property type="molecule type" value="Genomic_DNA"/>
</dbReference>
<reference evidence="3 4" key="1">
    <citation type="submission" date="2024-02" db="EMBL/GenBank/DDBJ databases">
        <authorList>
            <person name="Chen Y."/>
            <person name="Shah S."/>
            <person name="Dougan E. K."/>
            <person name="Thang M."/>
            <person name="Chan C."/>
        </authorList>
    </citation>
    <scope>NUCLEOTIDE SEQUENCE [LARGE SCALE GENOMIC DNA]</scope>
</reference>
<dbReference type="InterPro" id="IPR032466">
    <property type="entry name" value="Metal_Hydrolase"/>
</dbReference>
<dbReference type="Proteomes" id="UP001642464">
    <property type="component" value="Unassembled WGS sequence"/>
</dbReference>
<dbReference type="SUPFAM" id="SSF51556">
    <property type="entry name" value="Metallo-dependent hydrolases"/>
    <property type="match status" value="1"/>
</dbReference>
<dbReference type="CDD" id="cd01299">
    <property type="entry name" value="Met_dep_hydrolase_A"/>
    <property type="match status" value="1"/>
</dbReference>
<dbReference type="Gene3D" id="2.30.40.10">
    <property type="entry name" value="Urease, subunit C, domain 1"/>
    <property type="match status" value="1"/>
</dbReference>
<dbReference type="InterPro" id="IPR057744">
    <property type="entry name" value="OTAase-like"/>
</dbReference>
<dbReference type="Pfam" id="PF13407">
    <property type="entry name" value="Peripla_BP_4"/>
    <property type="match status" value="1"/>
</dbReference>
<evidence type="ECO:0000313" key="4">
    <source>
        <dbReference type="Proteomes" id="UP001642464"/>
    </source>
</evidence>
<dbReference type="Pfam" id="PF01979">
    <property type="entry name" value="Amidohydro_1"/>
    <property type="match status" value="1"/>
</dbReference>
<dbReference type="InterPro" id="IPR025997">
    <property type="entry name" value="SBP_2_dom"/>
</dbReference>
<evidence type="ECO:0000259" key="2">
    <source>
        <dbReference type="Pfam" id="PF13407"/>
    </source>
</evidence>
<dbReference type="PANTHER" id="PTHR43135:SF3">
    <property type="entry name" value="ALPHA-D-RIBOSE 1-METHYLPHOSPHONATE 5-TRIPHOSPHATE DIPHOSPHATASE"/>
    <property type="match status" value="1"/>
</dbReference>
<name>A0ABP0P0J3_9DINO</name>
<keyword evidence="4" id="KW-1185">Reference proteome</keyword>